<dbReference type="Proteomes" id="UP000694843">
    <property type="component" value="Unplaced"/>
</dbReference>
<dbReference type="AlphaFoldDB" id="A0A979FLD7"/>
<evidence type="ECO:0000313" key="4">
    <source>
        <dbReference type="RefSeq" id="XP_047737336.1"/>
    </source>
</evidence>
<organism evidence="3 4">
    <name type="scientific">Hyalella azteca</name>
    <name type="common">Amphipod</name>
    <dbReference type="NCBI Taxonomy" id="294128"/>
    <lineage>
        <taxon>Eukaryota</taxon>
        <taxon>Metazoa</taxon>
        <taxon>Ecdysozoa</taxon>
        <taxon>Arthropoda</taxon>
        <taxon>Crustacea</taxon>
        <taxon>Multicrustacea</taxon>
        <taxon>Malacostraca</taxon>
        <taxon>Eumalacostraca</taxon>
        <taxon>Peracarida</taxon>
        <taxon>Amphipoda</taxon>
        <taxon>Senticaudata</taxon>
        <taxon>Talitrida</taxon>
        <taxon>Talitroidea</taxon>
        <taxon>Hyalellidae</taxon>
        <taxon>Hyalella</taxon>
    </lineage>
</organism>
<reference evidence="4" key="1">
    <citation type="submission" date="2025-08" db="UniProtKB">
        <authorList>
            <consortium name="RefSeq"/>
        </authorList>
    </citation>
    <scope>IDENTIFICATION</scope>
    <source>
        <tissue evidence="4">Whole organism</tissue>
    </source>
</reference>
<dbReference type="OrthoDB" id="6380654at2759"/>
<dbReference type="GeneID" id="125178193"/>
<proteinExistence type="predicted"/>
<feature type="compositionally biased region" description="Polar residues" evidence="1">
    <location>
        <begin position="1"/>
        <end position="14"/>
    </location>
</feature>
<feature type="region of interest" description="Disordered" evidence="1">
    <location>
        <begin position="1"/>
        <end position="31"/>
    </location>
</feature>
<sequence length="547" mass="61368">MMIMQTQCEATSQPVAPHNKPGANAAAEAPVKRSGNKSDHDICFLHSCPVEFWCFRCQVATCSNCISEPHYAHGQISLKNLVREELFVKEVKSSLIGELGYLTKFCLEDALSLCDKGLEFMASIKPIENELLSWKKHLQDQQMKMSASNFMKTTCETTSKAEVDAFLKVMSLCDVEGTALASKFSLNELKLYAIGADFKLWHRLLETQKKSLLPEEFSCVDPEIVEGEIRSKKMETVQRGEIETVTVISSVKEPILNLQDLLKKLYEEGCGIHLCLLDTFFRGSCDGTNDSVRLNLFLHREFGERLASFYGHLTHAAWAKFGVAGLPKLGLHLQSGAKVTDVNKILHDNSGAETDNEPNHGEASNREGASSSFISRAAVLSGRRKVVSNQKSVKEGTKAPFVADIAINKRVKATDITQSLEVEPNRKYRLHLVKLKDPDMDWCCAVMKALLPQIRYDFDRVFVSGGELNHELWIHECGTLSPAVMRQVRQYLADYTSIKVVRVNAYSFSQDQQVEITAPYAEIKSRFARNKSPVFRSLPVYFSIPRL</sequence>
<gene>
    <name evidence="4" type="primary">LOC125178193</name>
</gene>
<dbReference type="SUPFAM" id="SSF57845">
    <property type="entry name" value="B-box zinc-binding domain"/>
    <property type="match status" value="1"/>
</dbReference>
<protein>
    <submittedName>
        <fullName evidence="4">Uncharacterized protein LOC125178193</fullName>
    </submittedName>
</protein>
<evidence type="ECO:0000256" key="1">
    <source>
        <dbReference type="SAM" id="MobiDB-lite"/>
    </source>
</evidence>
<accession>A0A979FLD7</accession>
<dbReference type="KEGG" id="hazt:125178193"/>
<dbReference type="GO" id="GO:0008270">
    <property type="term" value="F:zinc ion binding"/>
    <property type="evidence" value="ECO:0007669"/>
    <property type="project" value="InterPro"/>
</dbReference>
<evidence type="ECO:0000313" key="3">
    <source>
        <dbReference type="Proteomes" id="UP000694843"/>
    </source>
</evidence>
<dbReference type="InterPro" id="IPR000315">
    <property type="entry name" value="Znf_B-box"/>
</dbReference>
<keyword evidence="3" id="KW-1185">Reference proteome</keyword>
<dbReference type="RefSeq" id="XP_047737336.1">
    <property type="nucleotide sequence ID" value="XM_047881380.1"/>
</dbReference>
<dbReference type="Pfam" id="PF00643">
    <property type="entry name" value="zf-B_box"/>
    <property type="match status" value="1"/>
</dbReference>
<evidence type="ECO:0000259" key="2">
    <source>
        <dbReference type="Pfam" id="PF00643"/>
    </source>
</evidence>
<name>A0A979FLD7_HYAAZ</name>
<feature type="region of interest" description="Disordered" evidence="1">
    <location>
        <begin position="348"/>
        <end position="370"/>
    </location>
</feature>
<feature type="domain" description="B box-type" evidence="2">
    <location>
        <begin position="39"/>
        <end position="74"/>
    </location>
</feature>